<dbReference type="RefSeq" id="WP_103318376.1">
    <property type="nucleotide sequence ID" value="NZ_PPTF01000019.1"/>
</dbReference>
<feature type="signal peptide" evidence="2">
    <location>
        <begin position="1"/>
        <end position="17"/>
    </location>
</feature>
<keyword evidence="2" id="KW-0732">Signal</keyword>
<evidence type="ECO:0000256" key="1">
    <source>
        <dbReference type="SAM" id="Coils"/>
    </source>
</evidence>
<dbReference type="EMBL" id="PPTF01000019">
    <property type="protein sequence ID" value="POA99657.1"/>
    <property type="molecule type" value="Genomic_DNA"/>
</dbReference>
<reference evidence="4 5" key="1">
    <citation type="submission" date="2018-01" db="EMBL/GenBank/DDBJ databases">
        <title>Genomic Sequence of Chromobacterium MWU13-2610 from wild cranberry bogs within the Cape Cod National Seashore.</title>
        <authorList>
            <person name="O'Hara-Hanley K."/>
            <person name="Soby S."/>
            <person name="Harrison A."/>
        </authorList>
    </citation>
    <scope>NUCLEOTIDE SEQUENCE [LARGE SCALE GENOMIC DNA]</scope>
    <source>
        <strain evidence="4 5">MWU13-2610</strain>
    </source>
</reference>
<feature type="domain" description="DUF4124" evidence="3">
    <location>
        <begin position="12"/>
        <end position="59"/>
    </location>
</feature>
<comment type="caution">
    <text evidence="4">The sequence shown here is derived from an EMBL/GenBank/DDBJ whole genome shotgun (WGS) entry which is preliminary data.</text>
</comment>
<dbReference type="Proteomes" id="UP000236416">
    <property type="component" value="Unassembled WGS sequence"/>
</dbReference>
<dbReference type="Pfam" id="PF13511">
    <property type="entry name" value="DUF4124"/>
    <property type="match status" value="1"/>
</dbReference>
<accession>A0A2K4MRI5</accession>
<protein>
    <recommendedName>
        <fullName evidence="3">DUF4124 domain-containing protein</fullName>
    </recommendedName>
</protein>
<keyword evidence="1" id="KW-0175">Coiled coil</keyword>
<keyword evidence="5" id="KW-1185">Reference proteome</keyword>
<sequence>MRILMLLGMILADQAWAAQVYKCREADGRIAYSQQACPLGSQRIEMNAQPFSVVEQDERDRAATQRYRRDLADWLGKREKAQQKAEAAAERERREARKKWLAERERCRRLGDKQRALSEQMRQAASRKAADRVQMRLARVEDQMQDRACHLYKED</sequence>
<dbReference type="InterPro" id="IPR025392">
    <property type="entry name" value="DUF4124"/>
</dbReference>
<evidence type="ECO:0000313" key="5">
    <source>
        <dbReference type="Proteomes" id="UP000236416"/>
    </source>
</evidence>
<proteinExistence type="predicted"/>
<evidence type="ECO:0000259" key="3">
    <source>
        <dbReference type="Pfam" id="PF13511"/>
    </source>
</evidence>
<name>A0A2K4MRI5_9NEIS</name>
<feature type="coiled-coil region" evidence="1">
    <location>
        <begin position="71"/>
        <end position="99"/>
    </location>
</feature>
<evidence type="ECO:0000313" key="4">
    <source>
        <dbReference type="EMBL" id="POA99657.1"/>
    </source>
</evidence>
<feature type="chain" id="PRO_5014378675" description="DUF4124 domain-containing protein" evidence="2">
    <location>
        <begin position="18"/>
        <end position="155"/>
    </location>
</feature>
<gene>
    <name evidence="4" type="ORF">C2134_06170</name>
</gene>
<dbReference type="AlphaFoldDB" id="A0A2K4MRI5"/>
<organism evidence="4 5">
    <name type="scientific">Chromobacterium sinusclupearum</name>
    <dbReference type="NCBI Taxonomy" id="2077146"/>
    <lineage>
        <taxon>Bacteria</taxon>
        <taxon>Pseudomonadati</taxon>
        <taxon>Pseudomonadota</taxon>
        <taxon>Betaproteobacteria</taxon>
        <taxon>Neisseriales</taxon>
        <taxon>Chromobacteriaceae</taxon>
        <taxon>Chromobacterium</taxon>
    </lineage>
</organism>
<evidence type="ECO:0000256" key="2">
    <source>
        <dbReference type="SAM" id="SignalP"/>
    </source>
</evidence>